<dbReference type="AlphaFoldDB" id="A0A4C1SXY5"/>
<reference evidence="2 3" key="1">
    <citation type="journal article" date="2019" name="Commun. Biol.">
        <title>The bagworm genome reveals a unique fibroin gene that provides high tensile strength.</title>
        <authorList>
            <person name="Kono N."/>
            <person name="Nakamura H."/>
            <person name="Ohtoshi R."/>
            <person name="Tomita M."/>
            <person name="Numata K."/>
            <person name="Arakawa K."/>
        </authorList>
    </citation>
    <scope>NUCLEOTIDE SEQUENCE [LARGE SCALE GENOMIC DNA]</scope>
</reference>
<feature type="compositionally biased region" description="Acidic residues" evidence="1">
    <location>
        <begin position="1"/>
        <end position="13"/>
    </location>
</feature>
<comment type="caution">
    <text evidence="2">The sequence shown here is derived from an EMBL/GenBank/DDBJ whole genome shotgun (WGS) entry which is preliminary data.</text>
</comment>
<dbReference type="EMBL" id="BGZK01000023">
    <property type="protein sequence ID" value="GBP06785.1"/>
    <property type="molecule type" value="Genomic_DNA"/>
</dbReference>
<dbReference type="Proteomes" id="UP000299102">
    <property type="component" value="Unassembled WGS sequence"/>
</dbReference>
<accession>A0A4C1SXY5</accession>
<evidence type="ECO:0000256" key="1">
    <source>
        <dbReference type="SAM" id="MobiDB-lite"/>
    </source>
</evidence>
<keyword evidence="3" id="KW-1185">Reference proteome</keyword>
<organism evidence="2 3">
    <name type="scientific">Eumeta variegata</name>
    <name type="common">Bagworm moth</name>
    <name type="synonym">Eumeta japonica</name>
    <dbReference type="NCBI Taxonomy" id="151549"/>
    <lineage>
        <taxon>Eukaryota</taxon>
        <taxon>Metazoa</taxon>
        <taxon>Ecdysozoa</taxon>
        <taxon>Arthropoda</taxon>
        <taxon>Hexapoda</taxon>
        <taxon>Insecta</taxon>
        <taxon>Pterygota</taxon>
        <taxon>Neoptera</taxon>
        <taxon>Endopterygota</taxon>
        <taxon>Lepidoptera</taxon>
        <taxon>Glossata</taxon>
        <taxon>Ditrysia</taxon>
        <taxon>Tineoidea</taxon>
        <taxon>Psychidae</taxon>
        <taxon>Oiketicinae</taxon>
        <taxon>Eumeta</taxon>
    </lineage>
</organism>
<name>A0A4C1SXY5_EUMVA</name>
<proteinExistence type="predicted"/>
<sequence>MKGNDEHEEDILSLEERQARSLTTTPKAARQPRPRGAVAALGARGLLLDAQVADAAVGAVSSPDTVCLQKHVTGSLYFK</sequence>
<feature type="region of interest" description="Disordered" evidence="1">
    <location>
        <begin position="1"/>
        <end position="35"/>
    </location>
</feature>
<protein>
    <submittedName>
        <fullName evidence="2">Uncharacterized protein</fullName>
    </submittedName>
</protein>
<evidence type="ECO:0000313" key="2">
    <source>
        <dbReference type="EMBL" id="GBP06785.1"/>
    </source>
</evidence>
<evidence type="ECO:0000313" key="3">
    <source>
        <dbReference type="Proteomes" id="UP000299102"/>
    </source>
</evidence>
<gene>
    <name evidence="2" type="ORF">EVAR_92711_1</name>
</gene>